<organism evidence="3 4">
    <name type="scientific">Pelobates cultripes</name>
    <name type="common">Western spadefoot toad</name>
    <dbReference type="NCBI Taxonomy" id="61616"/>
    <lineage>
        <taxon>Eukaryota</taxon>
        <taxon>Metazoa</taxon>
        <taxon>Chordata</taxon>
        <taxon>Craniata</taxon>
        <taxon>Vertebrata</taxon>
        <taxon>Euteleostomi</taxon>
        <taxon>Amphibia</taxon>
        <taxon>Batrachia</taxon>
        <taxon>Anura</taxon>
        <taxon>Pelobatoidea</taxon>
        <taxon>Pelobatidae</taxon>
        <taxon>Pelobates</taxon>
    </lineage>
</organism>
<evidence type="ECO:0000313" key="4">
    <source>
        <dbReference type="Proteomes" id="UP001295444"/>
    </source>
</evidence>
<accession>A0AAD1RG01</accession>
<evidence type="ECO:0008006" key="5">
    <source>
        <dbReference type="Google" id="ProtNLM"/>
    </source>
</evidence>
<name>A0AAD1RG01_PELCU</name>
<reference evidence="3" key="1">
    <citation type="submission" date="2022-03" db="EMBL/GenBank/DDBJ databases">
        <authorList>
            <person name="Alioto T."/>
            <person name="Alioto T."/>
            <person name="Gomez Garrido J."/>
        </authorList>
    </citation>
    <scope>NUCLEOTIDE SEQUENCE</scope>
</reference>
<feature type="chain" id="PRO_5042081479" description="CD24" evidence="2">
    <location>
        <begin position="25"/>
        <end position="89"/>
    </location>
</feature>
<sequence>MSKIVTFCLGLILLTVMLPDQVHCQSTIAKPNASDSSTANSTHVSNTSGVSPVTTSTNTTTARSHGDSLYASSSLFLSLVSISVIHLYC</sequence>
<keyword evidence="4" id="KW-1185">Reference proteome</keyword>
<feature type="signal peptide" evidence="2">
    <location>
        <begin position="1"/>
        <end position="24"/>
    </location>
</feature>
<protein>
    <recommendedName>
        <fullName evidence="5">CD24</fullName>
    </recommendedName>
</protein>
<keyword evidence="2" id="KW-0732">Signal</keyword>
<gene>
    <name evidence="3" type="ORF">PECUL_23A023373</name>
</gene>
<dbReference type="Proteomes" id="UP001295444">
    <property type="component" value="Chromosome 02"/>
</dbReference>
<feature type="compositionally biased region" description="Polar residues" evidence="1">
    <location>
        <begin position="31"/>
        <end position="43"/>
    </location>
</feature>
<dbReference type="EMBL" id="OW240913">
    <property type="protein sequence ID" value="CAH2252368.1"/>
    <property type="molecule type" value="Genomic_DNA"/>
</dbReference>
<feature type="compositionally biased region" description="Low complexity" evidence="1">
    <location>
        <begin position="44"/>
        <end position="61"/>
    </location>
</feature>
<feature type="region of interest" description="Disordered" evidence="1">
    <location>
        <begin position="31"/>
        <end position="65"/>
    </location>
</feature>
<evidence type="ECO:0000256" key="2">
    <source>
        <dbReference type="SAM" id="SignalP"/>
    </source>
</evidence>
<evidence type="ECO:0000256" key="1">
    <source>
        <dbReference type="SAM" id="MobiDB-lite"/>
    </source>
</evidence>
<dbReference type="AlphaFoldDB" id="A0AAD1RG01"/>
<proteinExistence type="predicted"/>
<evidence type="ECO:0000313" key="3">
    <source>
        <dbReference type="EMBL" id="CAH2252368.1"/>
    </source>
</evidence>